<evidence type="ECO:0000313" key="2">
    <source>
        <dbReference type="Proteomes" id="UP000031167"/>
    </source>
</evidence>
<gene>
    <name evidence="1" type="ORF">RM51_11575</name>
</gene>
<dbReference type="AlphaFoldDB" id="A0A0B4D800"/>
<dbReference type="OrthoDB" id="9816185at2"/>
<dbReference type="STRING" id="363331.RM51_11575"/>
<keyword evidence="2" id="KW-1185">Reference proteome</keyword>
<protein>
    <recommendedName>
        <fullName evidence="3">HNH domain-containing protein</fullName>
    </recommendedName>
</protein>
<reference evidence="1 2" key="1">
    <citation type="submission" date="2014-12" db="EMBL/GenBank/DDBJ databases">
        <title>Genome sequencing of Chryseobacterium taiwanense TPW19.</title>
        <authorList>
            <person name="Tan P.W."/>
            <person name="Chan K.-G."/>
        </authorList>
    </citation>
    <scope>NUCLEOTIDE SEQUENCE [LARGE SCALE GENOMIC DNA]</scope>
    <source>
        <strain evidence="1 2">TPW19</strain>
    </source>
</reference>
<accession>A0A0B4D800</accession>
<comment type="caution">
    <text evidence="1">The sequence shown here is derived from an EMBL/GenBank/DDBJ whole genome shotgun (WGS) entry which is preliminary data.</text>
</comment>
<dbReference type="RefSeq" id="WP_039369349.1">
    <property type="nucleotide sequence ID" value="NZ_JWTA01000008.1"/>
</dbReference>
<organism evidence="1 2">
    <name type="scientific">Chryseobacterium taiwanense</name>
    <dbReference type="NCBI Taxonomy" id="363331"/>
    <lineage>
        <taxon>Bacteria</taxon>
        <taxon>Pseudomonadati</taxon>
        <taxon>Bacteroidota</taxon>
        <taxon>Flavobacteriia</taxon>
        <taxon>Flavobacteriales</taxon>
        <taxon>Weeksellaceae</taxon>
        <taxon>Chryseobacterium group</taxon>
        <taxon>Chryseobacterium</taxon>
    </lineage>
</organism>
<sequence>MIAIHKTKVNDVQKIFKTEIEQQRLAAISKLTALDTTTTSKKDKDYLKSIINLFINNNDFLLWDSKKLHNEKDLVGNVPMVPKTVKGVRKMVKSKIKDKILVALDYKRLRNTFYPKYFKEIGIKACVYCNSQLTISAIKNSKKEYSAKFDVDHYHSKDDYPFLSISLFNLYPACASCNRLKSTNPIELELYSDNAFKTKNSSYKFKLNSNAKAKYLTTKDSNEIEFSFVEPSYVPGVKKFNEVFHIEGVYQTQVDLIEELIIKSQIYNSSYLKTLEDNFKKLNLHPALFKRTLIGNYTEDKDIHKRPMSKLVMDIAKELELIK</sequence>
<dbReference type="EMBL" id="JWTA01000008">
    <property type="protein sequence ID" value="KIC62811.1"/>
    <property type="molecule type" value="Genomic_DNA"/>
</dbReference>
<name>A0A0B4D800_9FLAO</name>
<proteinExistence type="predicted"/>
<dbReference type="Proteomes" id="UP000031167">
    <property type="component" value="Unassembled WGS sequence"/>
</dbReference>
<evidence type="ECO:0008006" key="3">
    <source>
        <dbReference type="Google" id="ProtNLM"/>
    </source>
</evidence>
<dbReference type="Gene3D" id="1.10.30.50">
    <property type="match status" value="1"/>
</dbReference>
<evidence type="ECO:0000313" key="1">
    <source>
        <dbReference type="EMBL" id="KIC62811.1"/>
    </source>
</evidence>